<dbReference type="Gene3D" id="3.30.360.10">
    <property type="entry name" value="Dihydrodipicolinate Reductase, domain 2"/>
    <property type="match status" value="1"/>
</dbReference>
<dbReference type="SUPFAM" id="SSF51735">
    <property type="entry name" value="NAD(P)-binding Rossmann-fold domains"/>
    <property type="match status" value="1"/>
</dbReference>
<dbReference type="PROSITE" id="PS00071">
    <property type="entry name" value="GAPDH"/>
    <property type="match status" value="1"/>
</dbReference>
<dbReference type="InterPro" id="IPR020829">
    <property type="entry name" value="GlycerAld_3-P_DH_cat"/>
</dbReference>
<dbReference type="EMBL" id="UOEX01000435">
    <property type="protein sequence ID" value="VAW42319.1"/>
    <property type="molecule type" value="Genomic_DNA"/>
</dbReference>
<evidence type="ECO:0000259" key="2">
    <source>
        <dbReference type="SMART" id="SM00846"/>
    </source>
</evidence>
<dbReference type="Gene3D" id="3.40.50.720">
    <property type="entry name" value="NAD(P)-binding Rossmann-like Domain"/>
    <property type="match status" value="1"/>
</dbReference>
<organism evidence="3">
    <name type="scientific">hydrothermal vent metagenome</name>
    <dbReference type="NCBI Taxonomy" id="652676"/>
    <lineage>
        <taxon>unclassified sequences</taxon>
        <taxon>metagenomes</taxon>
        <taxon>ecological metagenomes</taxon>
    </lineage>
</organism>
<reference evidence="3" key="1">
    <citation type="submission" date="2018-06" db="EMBL/GenBank/DDBJ databases">
        <authorList>
            <person name="Zhirakovskaya E."/>
        </authorList>
    </citation>
    <scope>NUCLEOTIDE SEQUENCE</scope>
</reference>
<dbReference type="SMART" id="SM00846">
    <property type="entry name" value="Gp_dh_N"/>
    <property type="match status" value="1"/>
</dbReference>
<dbReference type="PANTHER" id="PTHR43148">
    <property type="entry name" value="GLYCERALDEHYDE-3-PHOSPHATE DEHYDROGENASE 2"/>
    <property type="match status" value="1"/>
</dbReference>
<protein>
    <submittedName>
        <fullName evidence="3">Related to glyceraldehyde-3-phosphate dehydrogenase</fullName>
    </submittedName>
</protein>
<proteinExistence type="predicted"/>
<keyword evidence="1" id="KW-0560">Oxidoreductase</keyword>
<dbReference type="InterPro" id="IPR020831">
    <property type="entry name" value="GlycerAld/Erythrose_P_DH"/>
</dbReference>
<dbReference type="InterPro" id="IPR020830">
    <property type="entry name" value="GlycerAld_3-P_DH_AS"/>
</dbReference>
<dbReference type="InterPro" id="IPR020828">
    <property type="entry name" value="GlycerAld_3-P_DH_NAD(P)-bd"/>
</dbReference>
<feature type="domain" description="Glyceraldehyde 3-phosphate dehydrogenase NAD(P) binding" evidence="2">
    <location>
        <begin position="1"/>
        <end position="184"/>
    </location>
</feature>
<dbReference type="PRINTS" id="PR00078">
    <property type="entry name" value="G3PDHDRGNASE"/>
</dbReference>
<dbReference type="Pfam" id="PF02800">
    <property type="entry name" value="Gp_dh_C"/>
    <property type="match status" value="1"/>
</dbReference>
<evidence type="ECO:0000313" key="3">
    <source>
        <dbReference type="EMBL" id="VAW42319.1"/>
    </source>
</evidence>
<name>A0A3B0VZC1_9ZZZZ</name>
<dbReference type="AlphaFoldDB" id="A0A3B0VZC1"/>
<gene>
    <name evidence="3" type="ORF">MNBD_DELTA03-560</name>
</gene>
<dbReference type="GO" id="GO:0051287">
    <property type="term" value="F:NAD binding"/>
    <property type="evidence" value="ECO:0007669"/>
    <property type="project" value="InterPro"/>
</dbReference>
<dbReference type="PIRSF" id="PIRSF000149">
    <property type="entry name" value="GAP_DH"/>
    <property type="match status" value="1"/>
</dbReference>
<dbReference type="InterPro" id="IPR036291">
    <property type="entry name" value="NAD(P)-bd_dom_sf"/>
</dbReference>
<accession>A0A3B0VZC1</accession>
<sequence length="401" mass="43195">MKLGINGLGRIGKLSIWHHVGRQYFSSIVANIGRGVGQSLEDLAASIERDSTYGRLGNYLHGYKGGRVIENLNDSDGTMTINGVPVKILRESRNPAEIKWQENDVRLVVDTTGAFTDPTADGAAPSGALRGHLQAGAEKVILSAPFKIKAQGMSMPDDAITTVMGINTDDYIPTQHCLLSAASCTTTCLSYMIKPLLDHFGADNFLSASMVTVHAATGSQQVLDRLPKKGAKDLRKNRSILNNIILTTTGAANALKLVIPEMSNIGFIAESVRIPTTTGSLIILVMNMQDDLGHPIKRNLINSIYRDYAASSSYLDYSDAQNVSSDIIGMPFAAATIEGTENHTRTAVIKVNLSKLGIKGTSDIIDVPVTQAVIYGWYDNELGSYTNMLGDRTVAMADMMV</sequence>
<dbReference type="Pfam" id="PF00044">
    <property type="entry name" value="Gp_dh_N"/>
    <property type="match status" value="1"/>
</dbReference>
<dbReference type="GO" id="GO:0016620">
    <property type="term" value="F:oxidoreductase activity, acting on the aldehyde or oxo group of donors, NAD or NADP as acceptor"/>
    <property type="evidence" value="ECO:0007669"/>
    <property type="project" value="InterPro"/>
</dbReference>
<evidence type="ECO:0000256" key="1">
    <source>
        <dbReference type="ARBA" id="ARBA00023002"/>
    </source>
</evidence>
<dbReference type="SUPFAM" id="SSF55347">
    <property type="entry name" value="Glyceraldehyde-3-phosphate dehydrogenase-like, C-terminal domain"/>
    <property type="match status" value="1"/>
</dbReference>